<gene>
    <name evidence="2" type="ORF">SAMN05421512_11546</name>
</gene>
<feature type="domain" description="AB hydrolase-1" evidence="1">
    <location>
        <begin position="28"/>
        <end position="282"/>
    </location>
</feature>
<dbReference type="EMBL" id="OBML01000015">
    <property type="protein sequence ID" value="SOC25871.1"/>
    <property type="molecule type" value="Genomic_DNA"/>
</dbReference>
<dbReference type="Pfam" id="PF12697">
    <property type="entry name" value="Abhydrolase_6"/>
    <property type="match status" value="1"/>
</dbReference>
<dbReference type="PANTHER" id="PTHR43194">
    <property type="entry name" value="HYDROLASE ALPHA/BETA FOLD FAMILY"/>
    <property type="match status" value="1"/>
</dbReference>
<dbReference type="Proteomes" id="UP000219331">
    <property type="component" value="Unassembled WGS sequence"/>
</dbReference>
<dbReference type="OrthoDB" id="9808398at2"/>
<name>A0A285TV59_9HYPH</name>
<dbReference type="AlphaFoldDB" id="A0A285TV59"/>
<evidence type="ECO:0000259" key="1">
    <source>
        <dbReference type="Pfam" id="PF12697"/>
    </source>
</evidence>
<sequence>MSRETVTLIGAEDNRLVADVHGAGGQPVLLLHGGGQTRHAWEGTGERLAARGLSAWCLDQRGHGDSDWVDSGAYQFRDFGRDVVAVSDQIAERSGARPIGIGASLGGMASLLAEGKFRPGSLSALVLVDVTPRMDPAGVHKVISFMADRAEAGFGTVEEAADAIARYLPHRKRPERLDGLAKNLRLHDDGRYRWHWDPRFLGDRRGRPVDPEEGIEESVEDELVRAARALTVPVLLVRGARSELVTETQVEEFLTMVPHAEYTDVAGAGHMVAGDRNDAFAGAVVTFLDRLRAA</sequence>
<accession>A0A285TV59</accession>
<dbReference type="Gene3D" id="3.40.50.1820">
    <property type="entry name" value="alpha/beta hydrolase"/>
    <property type="match status" value="1"/>
</dbReference>
<dbReference type="RefSeq" id="WP_097176521.1">
    <property type="nucleotide sequence ID" value="NZ_OBML01000015.1"/>
</dbReference>
<reference evidence="2 3" key="1">
    <citation type="submission" date="2017-08" db="EMBL/GenBank/DDBJ databases">
        <authorList>
            <person name="de Groot N.N."/>
        </authorList>
    </citation>
    <scope>NUCLEOTIDE SEQUENCE [LARGE SCALE GENOMIC DNA]</scope>
    <source>
        <strain evidence="2 3">USBA 352</strain>
    </source>
</reference>
<dbReference type="InterPro" id="IPR050228">
    <property type="entry name" value="Carboxylesterase_BioH"/>
</dbReference>
<dbReference type="InterPro" id="IPR000073">
    <property type="entry name" value="AB_hydrolase_1"/>
</dbReference>
<dbReference type="PANTHER" id="PTHR43194:SF2">
    <property type="entry name" value="PEROXISOMAL MEMBRANE PROTEIN LPX1"/>
    <property type="match status" value="1"/>
</dbReference>
<dbReference type="InterPro" id="IPR029058">
    <property type="entry name" value="AB_hydrolase_fold"/>
</dbReference>
<dbReference type="SUPFAM" id="SSF53474">
    <property type="entry name" value="alpha/beta-Hydrolases"/>
    <property type="match status" value="1"/>
</dbReference>
<proteinExistence type="predicted"/>
<protein>
    <submittedName>
        <fullName evidence="2">Pimeloyl-ACP methyl ester carboxylesterase</fullName>
    </submittedName>
</protein>
<evidence type="ECO:0000313" key="2">
    <source>
        <dbReference type="EMBL" id="SOC25871.1"/>
    </source>
</evidence>
<organism evidence="2 3">
    <name type="scientific">Stappia indica</name>
    <dbReference type="NCBI Taxonomy" id="538381"/>
    <lineage>
        <taxon>Bacteria</taxon>
        <taxon>Pseudomonadati</taxon>
        <taxon>Pseudomonadota</taxon>
        <taxon>Alphaproteobacteria</taxon>
        <taxon>Hyphomicrobiales</taxon>
        <taxon>Stappiaceae</taxon>
        <taxon>Stappia</taxon>
    </lineage>
</organism>
<keyword evidence="3" id="KW-1185">Reference proteome</keyword>
<dbReference type="STRING" id="538381.GCA_001696535_01031"/>
<evidence type="ECO:0000313" key="3">
    <source>
        <dbReference type="Proteomes" id="UP000219331"/>
    </source>
</evidence>